<keyword evidence="5" id="KW-1185">Reference proteome</keyword>
<dbReference type="EMBL" id="CP016359">
    <property type="protein sequence ID" value="APU67602.1"/>
    <property type="molecule type" value="Genomic_DNA"/>
</dbReference>
<dbReference type="STRING" id="1229726.GRFL_0878"/>
<gene>
    <name evidence="4" type="ORF">GRFL_0878</name>
</gene>
<dbReference type="OrthoDB" id="1524955at2"/>
<dbReference type="RefSeq" id="WP_083643462.1">
    <property type="nucleotide sequence ID" value="NZ_AMRU01000003.1"/>
</dbReference>
<evidence type="ECO:0000313" key="4">
    <source>
        <dbReference type="EMBL" id="APU67602.1"/>
    </source>
</evidence>
<dbReference type="InterPro" id="IPR018900">
    <property type="entry name" value="Curli_CsgE"/>
</dbReference>
<comment type="function">
    <text evidence="1">May be involved in the biogenesis of curli organelles.</text>
</comment>
<name>A0A1L7I3E3_9FLAO</name>
<evidence type="ECO:0000256" key="3">
    <source>
        <dbReference type="ARBA" id="ARBA00022729"/>
    </source>
</evidence>
<keyword evidence="3" id="KW-0732">Signal</keyword>
<sequence>MRFRILLAILFLSFFSSEIFAQNFNKEVLPEIKKEFSHETRTYDLTLIAKNQTDRIFGLRYEWKFLLQDKSAKENSRILDGRFTLESYEVKKIEEFRLGLPPAEMVLLVLFYDENDQLISTLREIIKPNLDSEDPGNFSYQKQNEGIKLVGFVTEDTKTKAGKDFYDLFYQKYNLLPEKSDQIITISEMINFGRTTRILIKVGDQIIYQFFAQPKIDYLREQVDISIKQLVKYLEYLKTRNQMKQY</sequence>
<evidence type="ECO:0000313" key="5">
    <source>
        <dbReference type="Proteomes" id="UP000186230"/>
    </source>
</evidence>
<organism evidence="4 5">
    <name type="scientific">Christiangramia flava JLT2011</name>
    <dbReference type="NCBI Taxonomy" id="1229726"/>
    <lineage>
        <taxon>Bacteria</taxon>
        <taxon>Pseudomonadati</taxon>
        <taxon>Bacteroidota</taxon>
        <taxon>Flavobacteriia</taxon>
        <taxon>Flavobacteriales</taxon>
        <taxon>Flavobacteriaceae</taxon>
        <taxon>Christiangramia</taxon>
    </lineage>
</organism>
<evidence type="ECO:0000256" key="2">
    <source>
        <dbReference type="ARBA" id="ARBA00014024"/>
    </source>
</evidence>
<dbReference type="Pfam" id="PF10627">
    <property type="entry name" value="CsgE"/>
    <property type="match status" value="1"/>
</dbReference>
<protein>
    <recommendedName>
        <fullName evidence="2">Curli production assembly/transport component CsgE</fullName>
    </recommendedName>
</protein>
<dbReference type="AlphaFoldDB" id="A0A1L7I3E3"/>
<reference evidence="4 5" key="1">
    <citation type="submission" date="2016-07" db="EMBL/GenBank/DDBJ databases">
        <title>Multi-omics approach to identify versatile polysaccharide utilization systems of a marine flavobacterium Gramella flava.</title>
        <authorList>
            <person name="Tang K."/>
        </authorList>
    </citation>
    <scope>NUCLEOTIDE SEQUENCE [LARGE SCALE GENOMIC DNA]</scope>
    <source>
        <strain evidence="4 5">JLT2011</strain>
    </source>
</reference>
<accession>A0A1L7I3E3</accession>
<proteinExistence type="predicted"/>
<dbReference type="KEGG" id="gfl:GRFL_0878"/>
<dbReference type="Proteomes" id="UP000186230">
    <property type="component" value="Chromosome"/>
</dbReference>
<evidence type="ECO:0000256" key="1">
    <source>
        <dbReference type="ARBA" id="ARBA00003989"/>
    </source>
</evidence>